<accession>A0ABY9S8W6</accession>
<gene>
    <name evidence="1" type="ORF">RHD99_20665</name>
</gene>
<dbReference type="PIRSF" id="PIRSF028451">
    <property type="entry name" value="UCP028451"/>
    <property type="match status" value="1"/>
</dbReference>
<sequence>MAAGIRLIGTHKGQSIMNAQTPKTPTSSVSTGGIFSAASLQFLKQLAQNNSREWFKAHQDEYENSVRTPALRFIEQMQPSILALSPKLTAVPKKVGGSLMRPQRDSRFSKDKTPYKTNVGIQFRHFQGKDVHAPGLYLHIAEEGCFIAAGIWHPESKALNAIRRCIDENPNAYQKALKALQSQGFIMDGDSLSRPPKGYDKTHPLLQELKRKDFIAVKNIDFEELCKPGSVNFCAEQFQHCSQLMAYLCFALELDF</sequence>
<dbReference type="Proteomes" id="UP001246690">
    <property type="component" value="Chromosome"/>
</dbReference>
<reference evidence="1 2" key="1">
    <citation type="submission" date="2023-09" db="EMBL/GenBank/DDBJ databases">
        <title>Buttiauxella selenatireducens sp. nov., isolated from the rhizosphere of Cardamine hupingshanesis.</title>
        <authorList>
            <person name="Zhang S."/>
            <person name="Xu Z."/>
            <person name="Wang H."/>
            <person name="Guo Y."/>
        </authorList>
    </citation>
    <scope>NUCLEOTIDE SEQUENCE [LARGE SCALE GENOMIC DNA]</scope>
    <source>
        <strain evidence="1 2">R73</strain>
    </source>
</reference>
<dbReference type="NCBIfam" id="TIGR02453">
    <property type="entry name" value="TIGR02453 family protein"/>
    <property type="match status" value="1"/>
</dbReference>
<evidence type="ECO:0000313" key="1">
    <source>
        <dbReference type="EMBL" id="WMY73824.1"/>
    </source>
</evidence>
<dbReference type="EMBL" id="CP133838">
    <property type="protein sequence ID" value="WMY73824.1"/>
    <property type="molecule type" value="Genomic_DNA"/>
</dbReference>
<dbReference type="PANTHER" id="PTHR36452">
    <property type="entry name" value="CHROMOSOME 12, WHOLE GENOME SHOTGUN SEQUENCE"/>
    <property type="match status" value="1"/>
</dbReference>
<dbReference type="PANTHER" id="PTHR36452:SF1">
    <property type="entry name" value="DUF2461 DOMAIN-CONTAINING PROTEIN"/>
    <property type="match status" value="1"/>
</dbReference>
<dbReference type="Pfam" id="PF09365">
    <property type="entry name" value="DUF2461"/>
    <property type="match status" value="1"/>
</dbReference>
<name>A0ABY9S8W6_9ENTR</name>
<proteinExistence type="predicted"/>
<dbReference type="RefSeq" id="WP_309876311.1">
    <property type="nucleotide sequence ID" value="NZ_CP133838.1"/>
</dbReference>
<dbReference type="InterPro" id="IPR012808">
    <property type="entry name" value="CHP02453"/>
</dbReference>
<keyword evidence="2" id="KW-1185">Reference proteome</keyword>
<evidence type="ECO:0000313" key="2">
    <source>
        <dbReference type="Proteomes" id="UP001246690"/>
    </source>
</evidence>
<dbReference type="InterPro" id="IPR015996">
    <property type="entry name" value="UCP028451"/>
</dbReference>
<organism evidence="1 2">
    <name type="scientific">Buttiauxella selenatireducens</name>
    <dbReference type="NCBI Taxonomy" id="3073902"/>
    <lineage>
        <taxon>Bacteria</taxon>
        <taxon>Pseudomonadati</taxon>
        <taxon>Pseudomonadota</taxon>
        <taxon>Gammaproteobacteria</taxon>
        <taxon>Enterobacterales</taxon>
        <taxon>Enterobacteriaceae</taxon>
        <taxon>Buttiauxella</taxon>
    </lineage>
</organism>
<protein>
    <submittedName>
        <fullName evidence="1">DUF2461 domain-containing protein</fullName>
    </submittedName>
</protein>